<proteinExistence type="predicted"/>
<name>A0A665VGW2_ECHNA</name>
<sequence>MANGSVQSSLRRQGSYGGNEVRDSASNLNVLRANLFEGQTFAPEFLRQTEERFYRGAPPVWLNFHISEQAESKGLGTPLIKRDGYDKLVKQIQEKKKRREVSTVKLFHQPGCGGTTLAMQVLWDLRKKFRCAILTDSAGDVTNVANDVVRLFTAGRRRQYSAVLLLLNDDSNLEDLQDSIMAALAEQNVIARVPVAILLSCVRKEEVQNSEHVNLRRELSDTEREKFDEKKEELSREYSHQHQQFHGFNILQTNFSPDYIRQACTDFPSEQRAKRAQKTQKTQLAGFLALLNAYVPGSYLLESQCQDFLKKDRFIRADVSLEGSMQPFNHLFVVFQQDERSERRVRMAHSMIAETCIELMSRAGATRSDTAINFLNSFCRGDVPSSLHGFVKDMLTKREIKREETVNDNIEPKDRERFSRLILDIQSMEEYELERGRTHNSSQSASVLKVASENFEKNAYFPQALARVYYLELKNYKEAEKWAKVAKERSPQRSFVADTLGQVYKNHLRSIGSTARPEEILKLAVKAIEAFKDEEELAKSEHGQEMEGEGMTIWHFFNTRGQYGYLQVCNIVYDVLVDQNPTWKRVLTKEVSMSSVLTLLGDSQLCEFDEVIQSLRDDVERRSDFFNAFLTYSRPGIQKMDKPYIRKDVFSCHYKYTGLPLPDLVKEIKKKLSDGAGNGRPVTDADPPEAHIAAFFRAWPAGSIIDLIQNLDDSYEHEYAAYYRSRYLYPLLYLGKGGTEDSIIPTRIEDILEDEIDVMIKERIFRHLLVQQSLVRFRGVIRNYSIVATVGDTKVRVKANSRDKLWVPRDVSFYLGFTISGLTAFDIETEKHENDKRETITVVQHIENMLI</sequence>
<protein>
    <submittedName>
        <fullName evidence="3">Sterile alpha motif domain-containing protein 9-like</fullName>
    </submittedName>
</protein>
<dbReference type="OMA" id="KCREMHP"/>
<dbReference type="PANTHER" id="PTHR16155:SF18">
    <property type="entry name" value="STERILE ALPHA MOTIF DOMAIN-CONTAINING PROTEIN 9-LIKE"/>
    <property type="match status" value="1"/>
</dbReference>
<keyword evidence="4" id="KW-1185">Reference proteome</keyword>
<dbReference type="GO" id="GO:0005737">
    <property type="term" value="C:cytoplasm"/>
    <property type="evidence" value="ECO:0007669"/>
    <property type="project" value="TreeGrafter"/>
</dbReference>
<dbReference type="InParanoid" id="A0A665VGW2"/>
<reference evidence="3" key="3">
    <citation type="submission" date="2025-09" db="UniProtKB">
        <authorList>
            <consortium name="Ensembl"/>
        </authorList>
    </citation>
    <scope>IDENTIFICATION</scope>
</reference>
<reference evidence="3" key="1">
    <citation type="submission" date="2021-04" db="EMBL/GenBank/DDBJ databases">
        <authorList>
            <consortium name="Wellcome Sanger Institute Data Sharing"/>
        </authorList>
    </citation>
    <scope>NUCLEOTIDE SEQUENCE [LARGE SCALE GENOMIC DNA]</scope>
</reference>
<evidence type="ECO:0000256" key="1">
    <source>
        <dbReference type="SAM" id="Coils"/>
    </source>
</evidence>
<accession>A0A665VGW2</accession>
<dbReference type="AlphaFoldDB" id="A0A665VGW2"/>
<evidence type="ECO:0000256" key="2">
    <source>
        <dbReference type="SAM" id="MobiDB-lite"/>
    </source>
</evidence>
<reference evidence="3" key="2">
    <citation type="submission" date="2025-08" db="UniProtKB">
        <authorList>
            <consortium name="Ensembl"/>
        </authorList>
    </citation>
    <scope>IDENTIFICATION</scope>
</reference>
<dbReference type="Proteomes" id="UP000472264">
    <property type="component" value="Chromosome 18"/>
</dbReference>
<gene>
    <name evidence="3" type="primary">sb:cb1081</name>
</gene>
<feature type="compositionally biased region" description="Polar residues" evidence="2">
    <location>
        <begin position="1"/>
        <end position="12"/>
    </location>
</feature>
<dbReference type="PANTHER" id="PTHR16155">
    <property type="entry name" value="DED DOMAIN-CONTAINING PROTEIN"/>
    <property type="match status" value="1"/>
</dbReference>
<feature type="region of interest" description="Disordered" evidence="2">
    <location>
        <begin position="1"/>
        <end position="21"/>
    </location>
</feature>
<evidence type="ECO:0000313" key="4">
    <source>
        <dbReference type="Proteomes" id="UP000472264"/>
    </source>
</evidence>
<dbReference type="Ensembl" id="ENSENLT00000031834.1">
    <property type="protein sequence ID" value="ENSENLP00000030931.1"/>
    <property type="gene ID" value="ENSENLG00000013706.1"/>
</dbReference>
<dbReference type="OrthoDB" id="2337140at2759"/>
<evidence type="ECO:0000313" key="3">
    <source>
        <dbReference type="Ensembl" id="ENSENLP00000030931.1"/>
    </source>
</evidence>
<organism evidence="3 4">
    <name type="scientific">Echeneis naucrates</name>
    <name type="common">Live sharksucker</name>
    <dbReference type="NCBI Taxonomy" id="173247"/>
    <lineage>
        <taxon>Eukaryota</taxon>
        <taxon>Metazoa</taxon>
        <taxon>Chordata</taxon>
        <taxon>Craniata</taxon>
        <taxon>Vertebrata</taxon>
        <taxon>Euteleostomi</taxon>
        <taxon>Actinopterygii</taxon>
        <taxon>Neopterygii</taxon>
        <taxon>Teleostei</taxon>
        <taxon>Neoteleostei</taxon>
        <taxon>Acanthomorphata</taxon>
        <taxon>Carangaria</taxon>
        <taxon>Carangiformes</taxon>
        <taxon>Echeneidae</taxon>
        <taxon>Echeneis</taxon>
    </lineage>
</organism>
<feature type="coiled-coil region" evidence="1">
    <location>
        <begin position="205"/>
        <end position="244"/>
    </location>
</feature>
<keyword evidence="1" id="KW-0175">Coiled coil</keyword>